<evidence type="ECO:0000313" key="1">
    <source>
        <dbReference type="EMBL" id="JAH83159.1"/>
    </source>
</evidence>
<protein>
    <submittedName>
        <fullName evidence="1">Uncharacterized protein</fullName>
    </submittedName>
</protein>
<dbReference type="EMBL" id="GBXM01025418">
    <property type="protein sequence ID" value="JAH83159.1"/>
    <property type="molecule type" value="Transcribed_RNA"/>
</dbReference>
<accession>A0A0E9VYC8</accession>
<proteinExistence type="predicted"/>
<organism evidence="1">
    <name type="scientific">Anguilla anguilla</name>
    <name type="common">European freshwater eel</name>
    <name type="synonym">Muraena anguilla</name>
    <dbReference type="NCBI Taxonomy" id="7936"/>
    <lineage>
        <taxon>Eukaryota</taxon>
        <taxon>Metazoa</taxon>
        <taxon>Chordata</taxon>
        <taxon>Craniata</taxon>
        <taxon>Vertebrata</taxon>
        <taxon>Euteleostomi</taxon>
        <taxon>Actinopterygii</taxon>
        <taxon>Neopterygii</taxon>
        <taxon>Teleostei</taxon>
        <taxon>Anguilliformes</taxon>
        <taxon>Anguillidae</taxon>
        <taxon>Anguilla</taxon>
    </lineage>
</organism>
<reference evidence="1" key="2">
    <citation type="journal article" date="2015" name="Fish Shellfish Immunol.">
        <title>Early steps in the European eel (Anguilla anguilla)-Vibrio vulnificus interaction in the gills: Role of the RtxA13 toxin.</title>
        <authorList>
            <person name="Callol A."/>
            <person name="Pajuelo D."/>
            <person name="Ebbesson L."/>
            <person name="Teles M."/>
            <person name="MacKenzie S."/>
            <person name="Amaro C."/>
        </authorList>
    </citation>
    <scope>NUCLEOTIDE SEQUENCE</scope>
</reference>
<dbReference type="AlphaFoldDB" id="A0A0E9VYC8"/>
<sequence>MSRKKTAKARAATVAHRER</sequence>
<name>A0A0E9VYC8_ANGAN</name>
<reference evidence="1" key="1">
    <citation type="submission" date="2014-11" db="EMBL/GenBank/DDBJ databases">
        <authorList>
            <person name="Amaro Gonzalez C."/>
        </authorList>
    </citation>
    <scope>NUCLEOTIDE SEQUENCE</scope>
</reference>